<sequence length="194" mass="21369">MLSMMVELPAPISLGSHASCQCVHAPPNKNLKATTKALRRGAMRSIFIYSPLKPLKHFISKSLSSAESSLEQAAYTTLHSNMCSGSWSSSSKKHPSLVVVNLKRQQQKTKTHVSVAIRRKRLKLWRLRAGAEALEMVNLKLYLENRCIIAENERLRERASALRRENLALRQNLSKTAAAQAGQAELPTAGVGAA</sequence>
<dbReference type="PANTHER" id="PTHR33601">
    <property type="entry name" value="PROTEIN LITTLE ZIPPER 4"/>
    <property type="match status" value="1"/>
</dbReference>
<proteinExistence type="predicted"/>
<evidence type="ECO:0000256" key="1">
    <source>
        <dbReference type="SAM" id="Coils"/>
    </source>
</evidence>
<accession>A0AAQ3T3N4</accession>
<evidence type="ECO:0000313" key="3">
    <source>
        <dbReference type="Proteomes" id="UP001341281"/>
    </source>
</evidence>
<name>A0AAQ3T3N4_PASNO</name>
<protein>
    <submittedName>
        <fullName evidence="2">Uncharacterized protein</fullName>
    </submittedName>
</protein>
<keyword evidence="3" id="KW-1185">Reference proteome</keyword>
<dbReference type="AlphaFoldDB" id="A0AAQ3T3N4"/>
<organism evidence="2 3">
    <name type="scientific">Paspalum notatum var. saurae</name>
    <dbReference type="NCBI Taxonomy" id="547442"/>
    <lineage>
        <taxon>Eukaryota</taxon>
        <taxon>Viridiplantae</taxon>
        <taxon>Streptophyta</taxon>
        <taxon>Embryophyta</taxon>
        <taxon>Tracheophyta</taxon>
        <taxon>Spermatophyta</taxon>
        <taxon>Magnoliopsida</taxon>
        <taxon>Liliopsida</taxon>
        <taxon>Poales</taxon>
        <taxon>Poaceae</taxon>
        <taxon>PACMAD clade</taxon>
        <taxon>Panicoideae</taxon>
        <taxon>Andropogonodae</taxon>
        <taxon>Paspaleae</taxon>
        <taxon>Paspalinae</taxon>
        <taxon>Paspalum</taxon>
    </lineage>
</organism>
<dbReference type="Proteomes" id="UP001341281">
    <property type="component" value="Chromosome 03"/>
</dbReference>
<evidence type="ECO:0000313" key="2">
    <source>
        <dbReference type="EMBL" id="WVZ65600.1"/>
    </source>
</evidence>
<feature type="coiled-coil region" evidence="1">
    <location>
        <begin position="145"/>
        <end position="172"/>
    </location>
</feature>
<dbReference type="EMBL" id="CP144747">
    <property type="protein sequence ID" value="WVZ65600.1"/>
    <property type="molecule type" value="Genomic_DNA"/>
</dbReference>
<dbReference type="InterPro" id="IPR039312">
    <property type="entry name" value="ZPR"/>
</dbReference>
<gene>
    <name evidence="2" type="ORF">U9M48_014934</name>
</gene>
<reference evidence="2 3" key="1">
    <citation type="submission" date="2024-02" db="EMBL/GenBank/DDBJ databases">
        <title>High-quality chromosome-scale genome assembly of Pensacola bahiagrass (Paspalum notatum Flugge var. saurae).</title>
        <authorList>
            <person name="Vega J.M."/>
            <person name="Podio M."/>
            <person name="Orjuela J."/>
            <person name="Siena L.A."/>
            <person name="Pessino S.C."/>
            <person name="Combes M.C."/>
            <person name="Mariac C."/>
            <person name="Albertini E."/>
            <person name="Pupilli F."/>
            <person name="Ortiz J.P.A."/>
            <person name="Leblanc O."/>
        </authorList>
    </citation>
    <scope>NUCLEOTIDE SEQUENCE [LARGE SCALE GENOMIC DNA]</scope>
    <source>
        <strain evidence="2">R1</strain>
        <tissue evidence="2">Leaf</tissue>
    </source>
</reference>
<keyword evidence="1" id="KW-0175">Coiled coil</keyword>
<dbReference type="PANTHER" id="PTHR33601:SF22">
    <property type="entry name" value="PROTEIN LITTLE ZIPPER 1"/>
    <property type="match status" value="1"/>
</dbReference>
<dbReference type="EMBL" id="CP144747">
    <property type="protein sequence ID" value="WVZ65602.1"/>
    <property type="molecule type" value="Genomic_DNA"/>
</dbReference>